<feature type="signal peptide" evidence="20">
    <location>
        <begin position="1"/>
        <end position="32"/>
    </location>
</feature>
<dbReference type="InterPro" id="IPR001611">
    <property type="entry name" value="Leu-rich_rpt"/>
</dbReference>
<dbReference type="InterPro" id="IPR032675">
    <property type="entry name" value="LRR_dom_sf"/>
</dbReference>
<dbReference type="PROSITE" id="PS00108">
    <property type="entry name" value="PROTEIN_KINASE_ST"/>
    <property type="match status" value="1"/>
</dbReference>
<evidence type="ECO:0000256" key="19">
    <source>
        <dbReference type="SAM" id="Phobius"/>
    </source>
</evidence>
<name>A0AAV8DHP5_9POAL</name>
<evidence type="ECO:0000256" key="7">
    <source>
        <dbReference type="ARBA" id="ARBA00022692"/>
    </source>
</evidence>
<evidence type="ECO:0000256" key="12">
    <source>
        <dbReference type="ARBA" id="ARBA00022840"/>
    </source>
</evidence>
<keyword evidence="4" id="KW-0597">Phosphoprotein</keyword>
<gene>
    <name evidence="22" type="ORF">LUZ62_078905</name>
</gene>
<dbReference type="SUPFAM" id="SSF52058">
    <property type="entry name" value="L domain-like"/>
    <property type="match status" value="1"/>
</dbReference>
<evidence type="ECO:0000256" key="16">
    <source>
        <dbReference type="ARBA" id="ARBA00047899"/>
    </source>
</evidence>
<keyword evidence="6" id="KW-0808">Transferase</keyword>
<dbReference type="InterPro" id="IPR000719">
    <property type="entry name" value="Prot_kinase_dom"/>
</dbReference>
<dbReference type="InterPro" id="IPR017441">
    <property type="entry name" value="Protein_kinase_ATP_BS"/>
</dbReference>
<evidence type="ECO:0000256" key="10">
    <source>
        <dbReference type="ARBA" id="ARBA00022741"/>
    </source>
</evidence>
<keyword evidence="7 19" id="KW-0812">Transmembrane</keyword>
<comment type="catalytic activity">
    <reaction evidence="17">
        <text>L-seryl-[protein] + ATP = O-phospho-L-seryl-[protein] + ADP + H(+)</text>
        <dbReference type="Rhea" id="RHEA:17989"/>
        <dbReference type="Rhea" id="RHEA-COMP:9863"/>
        <dbReference type="Rhea" id="RHEA-COMP:11604"/>
        <dbReference type="ChEBI" id="CHEBI:15378"/>
        <dbReference type="ChEBI" id="CHEBI:29999"/>
        <dbReference type="ChEBI" id="CHEBI:30616"/>
        <dbReference type="ChEBI" id="CHEBI:83421"/>
        <dbReference type="ChEBI" id="CHEBI:456216"/>
        <dbReference type="EC" id="2.7.11.1"/>
    </reaction>
</comment>
<evidence type="ECO:0000256" key="4">
    <source>
        <dbReference type="ARBA" id="ARBA00022553"/>
    </source>
</evidence>
<evidence type="ECO:0000256" key="5">
    <source>
        <dbReference type="ARBA" id="ARBA00022614"/>
    </source>
</evidence>
<keyword evidence="15" id="KW-0675">Receptor</keyword>
<keyword evidence="13 19" id="KW-1133">Transmembrane helix</keyword>
<dbReference type="Proteomes" id="UP001140206">
    <property type="component" value="Chromosome 4"/>
</dbReference>
<evidence type="ECO:0000256" key="1">
    <source>
        <dbReference type="ARBA" id="ARBA00004162"/>
    </source>
</evidence>
<feature type="binding site" evidence="18">
    <location>
        <position position="621"/>
    </location>
    <ligand>
        <name>ATP</name>
        <dbReference type="ChEBI" id="CHEBI:30616"/>
    </ligand>
</feature>
<feature type="chain" id="PRO_5043877269" description="non-specific serine/threonine protein kinase" evidence="20">
    <location>
        <begin position="33"/>
        <end position="907"/>
    </location>
</feature>
<dbReference type="CDD" id="cd14066">
    <property type="entry name" value="STKc_IRAK"/>
    <property type="match status" value="1"/>
</dbReference>
<evidence type="ECO:0000256" key="15">
    <source>
        <dbReference type="ARBA" id="ARBA00023170"/>
    </source>
</evidence>
<keyword evidence="11 22" id="KW-0418">Kinase</keyword>
<dbReference type="EC" id="2.7.11.1" evidence="2"/>
<reference evidence="22" key="1">
    <citation type="submission" date="2022-08" db="EMBL/GenBank/DDBJ databases">
        <authorList>
            <person name="Marques A."/>
        </authorList>
    </citation>
    <scope>NUCLEOTIDE SEQUENCE</scope>
    <source>
        <strain evidence="22">RhyPub2mFocal</strain>
        <tissue evidence="22">Leaves</tissue>
    </source>
</reference>
<evidence type="ECO:0000256" key="17">
    <source>
        <dbReference type="ARBA" id="ARBA00048679"/>
    </source>
</evidence>
<dbReference type="Pfam" id="PF13855">
    <property type="entry name" value="LRR_8"/>
    <property type="match status" value="1"/>
</dbReference>
<keyword evidence="5" id="KW-0433">Leucine-rich repeat</keyword>
<dbReference type="AlphaFoldDB" id="A0AAV8DHP5"/>
<dbReference type="GO" id="GO:0005524">
    <property type="term" value="F:ATP binding"/>
    <property type="evidence" value="ECO:0007669"/>
    <property type="project" value="UniProtKB-UniRule"/>
</dbReference>
<dbReference type="FunFam" id="3.30.200.20:FF:000039">
    <property type="entry name" value="receptor-like protein kinase FERONIA"/>
    <property type="match status" value="1"/>
</dbReference>
<dbReference type="InterPro" id="IPR001245">
    <property type="entry name" value="Ser-Thr/Tyr_kinase_cat_dom"/>
</dbReference>
<dbReference type="FunFam" id="1.10.510.10:FF:000146">
    <property type="entry name" value="LRR receptor-like serine/threonine-protein kinase IOS1"/>
    <property type="match status" value="1"/>
</dbReference>
<evidence type="ECO:0000256" key="6">
    <source>
        <dbReference type="ARBA" id="ARBA00022679"/>
    </source>
</evidence>
<dbReference type="InterPro" id="IPR011009">
    <property type="entry name" value="Kinase-like_dom_sf"/>
</dbReference>
<evidence type="ECO:0000259" key="21">
    <source>
        <dbReference type="PROSITE" id="PS50011"/>
    </source>
</evidence>
<dbReference type="PANTHER" id="PTHR45631:SF202">
    <property type="entry name" value="SENESCENCE-INDUCED RECEPTOR-LIKE SERINE_THREONINE-PROTEIN KINASE"/>
    <property type="match status" value="1"/>
</dbReference>
<organism evidence="22 23">
    <name type="scientific">Rhynchospora pubera</name>
    <dbReference type="NCBI Taxonomy" id="906938"/>
    <lineage>
        <taxon>Eukaryota</taxon>
        <taxon>Viridiplantae</taxon>
        <taxon>Streptophyta</taxon>
        <taxon>Embryophyta</taxon>
        <taxon>Tracheophyta</taxon>
        <taxon>Spermatophyta</taxon>
        <taxon>Magnoliopsida</taxon>
        <taxon>Liliopsida</taxon>
        <taxon>Poales</taxon>
        <taxon>Cyperaceae</taxon>
        <taxon>Cyperoideae</taxon>
        <taxon>Rhynchosporeae</taxon>
        <taxon>Rhynchospora</taxon>
    </lineage>
</organism>
<keyword evidence="23" id="KW-1185">Reference proteome</keyword>
<dbReference type="SUPFAM" id="SSF56112">
    <property type="entry name" value="Protein kinase-like (PK-like)"/>
    <property type="match status" value="1"/>
</dbReference>
<dbReference type="GO" id="GO:0005886">
    <property type="term" value="C:plasma membrane"/>
    <property type="evidence" value="ECO:0007669"/>
    <property type="project" value="UniProtKB-SubCell"/>
</dbReference>
<dbReference type="PANTHER" id="PTHR45631">
    <property type="entry name" value="OS07G0107800 PROTEIN-RELATED"/>
    <property type="match status" value="1"/>
</dbReference>
<evidence type="ECO:0000256" key="14">
    <source>
        <dbReference type="ARBA" id="ARBA00023136"/>
    </source>
</evidence>
<dbReference type="FunFam" id="3.80.10.10:FF:000129">
    <property type="entry name" value="Leucine-rich repeat receptor-like kinase"/>
    <property type="match status" value="1"/>
</dbReference>
<evidence type="ECO:0000313" key="22">
    <source>
        <dbReference type="EMBL" id="KAJ4768530.1"/>
    </source>
</evidence>
<keyword evidence="14 19" id="KW-0472">Membrane</keyword>
<dbReference type="PROSITE" id="PS00107">
    <property type="entry name" value="PROTEIN_KINASE_ATP"/>
    <property type="match status" value="1"/>
</dbReference>
<keyword evidence="8 20" id="KW-0732">Signal</keyword>
<evidence type="ECO:0000256" key="3">
    <source>
        <dbReference type="ARBA" id="ARBA00022527"/>
    </source>
</evidence>
<evidence type="ECO:0000256" key="13">
    <source>
        <dbReference type="ARBA" id="ARBA00022989"/>
    </source>
</evidence>
<protein>
    <recommendedName>
        <fullName evidence="2">non-specific serine/threonine protein kinase</fullName>
        <ecNumber evidence="2">2.7.11.1</ecNumber>
    </recommendedName>
</protein>
<evidence type="ECO:0000256" key="8">
    <source>
        <dbReference type="ARBA" id="ARBA00022729"/>
    </source>
</evidence>
<keyword evidence="3" id="KW-0723">Serine/threonine-protein kinase</keyword>
<dbReference type="Gene3D" id="3.80.10.10">
    <property type="entry name" value="Ribonuclease Inhibitor"/>
    <property type="match status" value="1"/>
</dbReference>
<accession>A0AAV8DHP5</accession>
<evidence type="ECO:0000256" key="2">
    <source>
        <dbReference type="ARBA" id="ARBA00012513"/>
    </source>
</evidence>
<dbReference type="SMART" id="SM00369">
    <property type="entry name" value="LRR_TYP"/>
    <property type="match status" value="2"/>
</dbReference>
<dbReference type="InterPro" id="IPR003591">
    <property type="entry name" value="Leu-rich_rpt_typical-subtyp"/>
</dbReference>
<proteinExistence type="predicted"/>
<dbReference type="PROSITE" id="PS51450">
    <property type="entry name" value="LRR"/>
    <property type="match status" value="1"/>
</dbReference>
<dbReference type="Pfam" id="PF12819">
    <property type="entry name" value="Malectin_like"/>
    <property type="match status" value="1"/>
</dbReference>
<comment type="caution">
    <text evidence="22">The sequence shown here is derived from an EMBL/GenBank/DDBJ whole genome shotgun (WGS) entry which is preliminary data.</text>
</comment>
<keyword evidence="9" id="KW-0677">Repeat</keyword>
<evidence type="ECO:0000313" key="23">
    <source>
        <dbReference type="Proteomes" id="UP001140206"/>
    </source>
</evidence>
<dbReference type="InterPro" id="IPR008271">
    <property type="entry name" value="Ser/Thr_kinase_AS"/>
</dbReference>
<sequence>MKKGRGFRKEMILWWCMLLLSLLGTDNKWVRGQFDSNGFISIDCGLSENDSYIDEHTKLSYISDAQFIDTGLNHNISKEYTPSLSRQYLTVRSFNSGARNCYSLKSLVLGSKYLIRATFLYGNYDGLNQFAMFDLYLGVNFWKTVNISDAVTPIIAEVITVAPADYVQVCLANTGGGTPFISSLDLRPLKDTLYLLANSTQSLSLVKRLNAGPTNTTIIRYPDDLHDRLWEPWSNEPYWSELTTTSDVSHILTDQFEAPSIVFQTAATPVNSSVLQFDWAPSPLDKSPSYWWALHFCETQLLGKNQSRWFNITVDGLMWYAEPYSPSYLRADEIFGKYGLQLPYYNVSLVATGNSTLPPLLNAFELFIVLPVANLPTDGGDVSAINAIKEKYQIKKNWVGDPCAPETYIWDGLNCSYTGSPRIIALNLASNGLMGDFPSLFSELKALQSLNLSDNNLTGSIPDALSLLASLTLLDLTGNNLNGTIPDGLLRKSQAGKLTLRVGDNPNLCSNSTACTPNEQKKDNGSIRVIAIIVPVIVVVLLVALALLLCMLKNKKGTGREQYSSFSKAGLKDDLIQLENRQFTYTELAAITNEFTRILGKGGFGTVYHGTLEDGTQVAVKVRSESSSQGTRDFLGEAEILAKVHHKFLVSMIGYCKEESCVALVFEYISRGTLQEHLQGPTGFSAPLTWRQRVRIAKESAQGLEYLHKGCSRPLIHRDVKTNNILLNEKLEAKIADFGLSKAINSDQTHVTTCVVGTAGYFDPEYCMTSQLTEKSDVYSFGIVLLELITGQKALISASGQEAEKTNIVYWVRQRLAKGNIESIVDARMKGEYDANSVWKVTDLALKCTMPLGSQRPMMPEVVAQLKECMESEVTCDINYHSSQNSSIGTTRNGYYTGYSINGDTRS</sequence>
<dbReference type="EMBL" id="JAMFTS010000004">
    <property type="protein sequence ID" value="KAJ4768530.1"/>
    <property type="molecule type" value="Genomic_DNA"/>
</dbReference>
<evidence type="ECO:0000256" key="9">
    <source>
        <dbReference type="ARBA" id="ARBA00022737"/>
    </source>
</evidence>
<feature type="domain" description="Protein kinase" evidence="21">
    <location>
        <begin position="593"/>
        <end position="870"/>
    </location>
</feature>
<evidence type="ECO:0000256" key="18">
    <source>
        <dbReference type="PROSITE-ProRule" id="PRU10141"/>
    </source>
</evidence>
<comment type="catalytic activity">
    <reaction evidence="16">
        <text>L-threonyl-[protein] + ATP = O-phospho-L-threonyl-[protein] + ADP + H(+)</text>
        <dbReference type="Rhea" id="RHEA:46608"/>
        <dbReference type="Rhea" id="RHEA-COMP:11060"/>
        <dbReference type="Rhea" id="RHEA-COMP:11605"/>
        <dbReference type="ChEBI" id="CHEBI:15378"/>
        <dbReference type="ChEBI" id="CHEBI:30013"/>
        <dbReference type="ChEBI" id="CHEBI:30616"/>
        <dbReference type="ChEBI" id="CHEBI:61977"/>
        <dbReference type="ChEBI" id="CHEBI:456216"/>
        <dbReference type="EC" id="2.7.11.1"/>
    </reaction>
</comment>
<keyword evidence="12 18" id="KW-0067">ATP-binding</keyword>
<dbReference type="PROSITE" id="PS50011">
    <property type="entry name" value="PROTEIN_KINASE_DOM"/>
    <property type="match status" value="1"/>
</dbReference>
<evidence type="ECO:0000256" key="20">
    <source>
        <dbReference type="SAM" id="SignalP"/>
    </source>
</evidence>
<dbReference type="InterPro" id="IPR024788">
    <property type="entry name" value="Malectin-like_Carb-bd_dom"/>
</dbReference>
<comment type="subcellular location">
    <subcellularLocation>
        <location evidence="1">Cell membrane</location>
        <topology evidence="1">Single-pass membrane protein</topology>
    </subcellularLocation>
</comment>
<feature type="transmembrane region" description="Helical" evidence="19">
    <location>
        <begin position="529"/>
        <end position="552"/>
    </location>
</feature>
<dbReference type="GO" id="GO:0004674">
    <property type="term" value="F:protein serine/threonine kinase activity"/>
    <property type="evidence" value="ECO:0007669"/>
    <property type="project" value="UniProtKB-KW"/>
</dbReference>
<dbReference type="Gene3D" id="3.30.200.20">
    <property type="entry name" value="Phosphorylase Kinase, domain 1"/>
    <property type="match status" value="1"/>
</dbReference>
<dbReference type="Gene3D" id="2.60.120.430">
    <property type="entry name" value="Galactose-binding lectin"/>
    <property type="match status" value="1"/>
</dbReference>
<dbReference type="Pfam" id="PF07714">
    <property type="entry name" value="PK_Tyr_Ser-Thr"/>
    <property type="match status" value="1"/>
</dbReference>
<evidence type="ECO:0000256" key="11">
    <source>
        <dbReference type="ARBA" id="ARBA00022777"/>
    </source>
</evidence>
<dbReference type="Gene3D" id="1.10.510.10">
    <property type="entry name" value="Transferase(Phosphotransferase) domain 1"/>
    <property type="match status" value="1"/>
</dbReference>
<keyword evidence="10 18" id="KW-0547">Nucleotide-binding</keyword>
<dbReference type="SMART" id="SM00220">
    <property type="entry name" value="S_TKc"/>
    <property type="match status" value="1"/>
</dbReference>